<keyword evidence="2" id="KW-1185">Reference proteome</keyword>
<comment type="caution">
    <text evidence="1">The sequence shown here is derived from an EMBL/GenBank/DDBJ whole genome shotgun (WGS) entry which is preliminary data.</text>
</comment>
<sequence>MCQPLPLCDSCILSWLTSVLTQAANVRFLSRLLFLYCLLVYSSTLRTRHHRFIPQRSTGGLVTAAVENTTDQINNFPPQSTLTGMKTTGLCFGKDLLAQKKNQQIKRMNTGSEHTVPSIFIGIPGKDE</sequence>
<reference evidence="1 2" key="1">
    <citation type="submission" date="2021-06" db="EMBL/GenBank/DDBJ databases">
        <authorList>
            <person name="Palmer J.M."/>
        </authorList>
    </citation>
    <scope>NUCLEOTIDE SEQUENCE [LARGE SCALE GENOMIC DNA]</scope>
    <source>
        <strain evidence="1 2">AS_MEX2019</strain>
        <tissue evidence="1">Muscle</tissue>
    </source>
</reference>
<protein>
    <submittedName>
        <fullName evidence="1">Uncharacterized protein</fullName>
    </submittedName>
</protein>
<evidence type="ECO:0000313" key="1">
    <source>
        <dbReference type="EMBL" id="MEQ2293113.1"/>
    </source>
</evidence>
<gene>
    <name evidence="1" type="ORF">AMECASPLE_029854</name>
</gene>
<dbReference type="EMBL" id="JAHRIP010031687">
    <property type="protein sequence ID" value="MEQ2293113.1"/>
    <property type="molecule type" value="Genomic_DNA"/>
</dbReference>
<accession>A0ABV0YH04</accession>
<organism evidence="1 2">
    <name type="scientific">Ameca splendens</name>
    <dbReference type="NCBI Taxonomy" id="208324"/>
    <lineage>
        <taxon>Eukaryota</taxon>
        <taxon>Metazoa</taxon>
        <taxon>Chordata</taxon>
        <taxon>Craniata</taxon>
        <taxon>Vertebrata</taxon>
        <taxon>Euteleostomi</taxon>
        <taxon>Actinopterygii</taxon>
        <taxon>Neopterygii</taxon>
        <taxon>Teleostei</taxon>
        <taxon>Neoteleostei</taxon>
        <taxon>Acanthomorphata</taxon>
        <taxon>Ovalentaria</taxon>
        <taxon>Atherinomorphae</taxon>
        <taxon>Cyprinodontiformes</taxon>
        <taxon>Goodeidae</taxon>
        <taxon>Ameca</taxon>
    </lineage>
</organism>
<evidence type="ECO:0000313" key="2">
    <source>
        <dbReference type="Proteomes" id="UP001469553"/>
    </source>
</evidence>
<name>A0ABV0YH04_9TELE</name>
<dbReference type="Proteomes" id="UP001469553">
    <property type="component" value="Unassembled WGS sequence"/>
</dbReference>
<proteinExistence type="predicted"/>